<accession>A0A0M4CNX0</accession>
<feature type="region of interest" description="Disordered" evidence="1">
    <location>
        <begin position="1"/>
        <end position="47"/>
    </location>
</feature>
<dbReference type="EMBL" id="CP009220">
    <property type="protein sequence ID" value="ALC05292.1"/>
    <property type="molecule type" value="Genomic_DNA"/>
</dbReference>
<dbReference type="Proteomes" id="UP000068067">
    <property type="component" value="Chromosome"/>
</dbReference>
<evidence type="ECO:0000313" key="3">
    <source>
        <dbReference type="Proteomes" id="UP000068067"/>
    </source>
</evidence>
<gene>
    <name evidence="2" type="ORF">CDES_04230</name>
</gene>
<feature type="compositionally biased region" description="Low complexity" evidence="1">
    <location>
        <begin position="30"/>
        <end position="46"/>
    </location>
</feature>
<dbReference type="AlphaFoldDB" id="A0A0M4CNX0"/>
<dbReference type="PATRIC" id="fig|931089.4.peg.854"/>
<dbReference type="KEGG" id="cdx:CDES_04230"/>
<reference evidence="2 3" key="1">
    <citation type="submission" date="2014-08" db="EMBL/GenBank/DDBJ databases">
        <title>Complete genome sequence of Corynebacterium deserti GIMN1.010 (=DSM 45689), isolated from desert sand in western China.</title>
        <authorList>
            <person name="Ruckert C."/>
            <person name="Albersmeier A."/>
            <person name="Kalinowski J."/>
        </authorList>
    </citation>
    <scope>NUCLEOTIDE SEQUENCE [LARGE SCALE GENOMIC DNA]</scope>
    <source>
        <strain evidence="2 3">GIMN1.010</strain>
    </source>
</reference>
<evidence type="ECO:0000256" key="1">
    <source>
        <dbReference type="SAM" id="MobiDB-lite"/>
    </source>
</evidence>
<evidence type="ECO:0000313" key="2">
    <source>
        <dbReference type="EMBL" id="ALC05292.1"/>
    </source>
</evidence>
<proteinExistence type="predicted"/>
<protein>
    <submittedName>
        <fullName evidence="2">Uncharacterized protein</fullName>
    </submittedName>
</protein>
<name>A0A0M4CNX0_9CORY</name>
<keyword evidence="3" id="KW-1185">Reference proteome</keyword>
<sequence length="101" mass="11123">MHLRHHFVYPPSNRQPHHELNKVQASSAIGSATLGSNASGSSGSDSLRIKSIISESRKLGLTDDEPLFQQPTCHSYGADFTNSECNLESYRPALDGDFYDQ</sequence>
<organism evidence="2 3">
    <name type="scientific">Corynebacterium deserti GIMN1.010</name>
    <dbReference type="NCBI Taxonomy" id="931089"/>
    <lineage>
        <taxon>Bacteria</taxon>
        <taxon>Bacillati</taxon>
        <taxon>Actinomycetota</taxon>
        <taxon>Actinomycetes</taxon>
        <taxon>Mycobacteriales</taxon>
        <taxon>Corynebacteriaceae</taxon>
        <taxon>Corynebacterium</taxon>
    </lineage>
</organism>